<dbReference type="Proteomes" id="UP001597120">
    <property type="component" value="Unassembled WGS sequence"/>
</dbReference>
<name>A0ABW3D5J8_9BACL</name>
<dbReference type="RefSeq" id="WP_379285764.1">
    <property type="nucleotide sequence ID" value="NZ_JBHTIU010000008.1"/>
</dbReference>
<dbReference type="PANTHER" id="PTHR13748">
    <property type="entry name" value="COBW-RELATED"/>
    <property type="match status" value="1"/>
</dbReference>
<dbReference type="InterPro" id="IPR051316">
    <property type="entry name" value="Zinc-reg_GTPase_activator"/>
</dbReference>
<proteinExistence type="inferred from homology"/>
<dbReference type="SUPFAM" id="SSF90002">
    <property type="entry name" value="Hypothetical protein YjiA, C-terminal domain"/>
    <property type="match status" value="1"/>
</dbReference>
<protein>
    <submittedName>
        <fullName evidence="8">CobW family GTP-binding protein</fullName>
    </submittedName>
</protein>
<dbReference type="Gene3D" id="3.30.1220.10">
    <property type="entry name" value="CobW-like, C-terminal domain"/>
    <property type="match status" value="1"/>
</dbReference>
<reference evidence="9" key="1">
    <citation type="journal article" date="2019" name="Int. J. Syst. Evol. Microbiol.">
        <title>The Global Catalogue of Microorganisms (GCM) 10K type strain sequencing project: providing services to taxonomists for standard genome sequencing and annotation.</title>
        <authorList>
            <consortium name="The Broad Institute Genomics Platform"/>
            <consortium name="The Broad Institute Genome Sequencing Center for Infectious Disease"/>
            <person name="Wu L."/>
            <person name="Ma J."/>
        </authorList>
    </citation>
    <scope>NUCLEOTIDE SEQUENCE [LARGE SCALE GENOMIC DNA]</scope>
    <source>
        <strain evidence="9">CCUG 57263</strain>
    </source>
</reference>
<evidence type="ECO:0000256" key="3">
    <source>
        <dbReference type="ARBA" id="ARBA00023186"/>
    </source>
</evidence>
<comment type="caution">
    <text evidence="8">The sequence shown here is derived from an EMBL/GenBank/DDBJ whole genome shotgun (WGS) entry which is preliminary data.</text>
</comment>
<keyword evidence="2" id="KW-0378">Hydrolase</keyword>
<evidence type="ECO:0000259" key="7">
    <source>
        <dbReference type="Pfam" id="PF07683"/>
    </source>
</evidence>
<dbReference type="SUPFAM" id="SSF52540">
    <property type="entry name" value="P-loop containing nucleoside triphosphate hydrolases"/>
    <property type="match status" value="1"/>
</dbReference>
<evidence type="ECO:0000256" key="5">
    <source>
        <dbReference type="ARBA" id="ARBA00049117"/>
    </source>
</evidence>
<dbReference type="EMBL" id="JBHTIU010000008">
    <property type="protein sequence ID" value="MFD0867944.1"/>
    <property type="molecule type" value="Genomic_DNA"/>
</dbReference>
<evidence type="ECO:0000313" key="8">
    <source>
        <dbReference type="EMBL" id="MFD0867944.1"/>
    </source>
</evidence>
<keyword evidence="9" id="KW-1185">Reference proteome</keyword>
<evidence type="ECO:0000256" key="4">
    <source>
        <dbReference type="ARBA" id="ARBA00034320"/>
    </source>
</evidence>
<feature type="domain" description="CobW C-terminal" evidence="7">
    <location>
        <begin position="252"/>
        <end position="334"/>
    </location>
</feature>
<dbReference type="CDD" id="cd03112">
    <property type="entry name" value="CobW-like"/>
    <property type="match status" value="1"/>
</dbReference>
<evidence type="ECO:0000256" key="2">
    <source>
        <dbReference type="ARBA" id="ARBA00022801"/>
    </source>
</evidence>
<evidence type="ECO:0000259" key="6">
    <source>
        <dbReference type="Pfam" id="PF02492"/>
    </source>
</evidence>
<feature type="domain" description="CobW/HypB/UreG nucleotide-binding" evidence="6">
    <location>
        <begin position="6"/>
        <end position="186"/>
    </location>
</feature>
<evidence type="ECO:0000313" key="9">
    <source>
        <dbReference type="Proteomes" id="UP001597120"/>
    </source>
</evidence>
<comment type="similarity">
    <text evidence="4">Belongs to the SIMIBI class G3E GTPase family. ZNG1 subfamily.</text>
</comment>
<dbReference type="InterPro" id="IPR027417">
    <property type="entry name" value="P-loop_NTPase"/>
</dbReference>
<sequence>MIDKVPVIILSGFLGSGKTTLLTKILEYYAKGRLRPAVIMNEVGDVNLDGQLVDETIPMREMLSGCICCTIRGDLGMEIRNLVMESSPDLILIEATGVANPLEIFEAVTEAALLVPIDIRTMISVVDAGHFLEWRRKGTGKTYHLIEDQIRCASLLLLNKADLVSAAERDESKRLMAEINPKASIHPTVHCEISEEALNQVLLENNRLCFEEAQQKDPCSHSAHHHDNEGHCEHHGGYDHNHSYDHVMVYTHYFDRPLDSTRFEQIISELPDNVYRAKGIFTEAETGERKMFQYAYRQLDIFHIKPQGSVQDVAVFLGEQFPKLELKRKLEAAL</sequence>
<organism evidence="8 9">
    <name type="scientific">Paenibacillus residui</name>
    <dbReference type="NCBI Taxonomy" id="629724"/>
    <lineage>
        <taxon>Bacteria</taxon>
        <taxon>Bacillati</taxon>
        <taxon>Bacillota</taxon>
        <taxon>Bacilli</taxon>
        <taxon>Bacillales</taxon>
        <taxon>Paenibacillaceae</taxon>
        <taxon>Paenibacillus</taxon>
    </lineage>
</organism>
<keyword evidence="3" id="KW-0143">Chaperone</keyword>
<accession>A0ABW3D5J8</accession>
<comment type="catalytic activity">
    <reaction evidence="5">
        <text>GTP + H2O = GDP + phosphate + H(+)</text>
        <dbReference type="Rhea" id="RHEA:19669"/>
        <dbReference type="ChEBI" id="CHEBI:15377"/>
        <dbReference type="ChEBI" id="CHEBI:15378"/>
        <dbReference type="ChEBI" id="CHEBI:37565"/>
        <dbReference type="ChEBI" id="CHEBI:43474"/>
        <dbReference type="ChEBI" id="CHEBI:58189"/>
    </reaction>
    <physiologicalReaction direction="left-to-right" evidence="5">
        <dbReference type="Rhea" id="RHEA:19670"/>
    </physiologicalReaction>
</comment>
<gene>
    <name evidence="8" type="ORF">ACFQ03_02200</name>
</gene>
<dbReference type="InterPro" id="IPR003495">
    <property type="entry name" value="CobW/HypB/UreG_nucleotide-bd"/>
</dbReference>
<keyword evidence="1" id="KW-0547">Nucleotide-binding</keyword>
<dbReference type="Pfam" id="PF02492">
    <property type="entry name" value="cobW"/>
    <property type="match status" value="1"/>
</dbReference>
<dbReference type="Pfam" id="PF07683">
    <property type="entry name" value="CobW_C"/>
    <property type="match status" value="1"/>
</dbReference>
<dbReference type="InterPro" id="IPR011629">
    <property type="entry name" value="CobW-like_C"/>
</dbReference>
<dbReference type="InterPro" id="IPR036627">
    <property type="entry name" value="CobW-likC_sf"/>
</dbReference>
<evidence type="ECO:0000256" key="1">
    <source>
        <dbReference type="ARBA" id="ARBA00022741"/>
    </source>
</evidence>
<dbReference type="Gene3D" id="3.40.50.300">
    <property type="entry name" value="P-loop containing nucleotide triphosphate hydrolases"/>
    <property type="match status" value="1"/>
</dbReference>